<dbReference type="InterPro" id="IPR052018">
    <property type="entry name" value="PHP_domain"/>
</dbReference>
<dbReference type="InterPro" id="IPR016195">
    <property type="entry name" value="Pol/histidinol_Pase-like"/>
</dbReference>
<dbReference type="SMART" id="SM00481">
    <property type="entry name" value="POLIIIAc"/>
    <property type="match status" value="1"/>
</dbReference>
<sequence>MIDLHSHSTISDGLLSPTELVRHAHTKGIKVLSLTDHDDVEGLKEATSEAKLLGMHLIHGVEISVTWKRATIHIVGLNVDSENKTLLQGLSSIRDGRFERAKQMAHALGQIGIKGSLEGALKYAKSGILGRTHFARFLVDTGHAKDVRAVFKNYLVKGKPGFIEHTWTNLENALTWIHESGGIAAIAHPARYDLGKNNLLAFLSEFKELGGQGIEVISGSHTTEQSLKFERIADDYEFLASIGSDYHGPGISYREMGSLPKLPETCVPIWKTWNEVNALLN</sequence>
<dbReference type="GO" id="GO:0035312">
    <property type="term" value="F:5'-3' DNA exonuclease activity"/>
    <property type="evidence" value="ECO:0007669"/>
    <property type="project" value="TreeGrafter"/>
</dbReference>
<dbReference type="InterPro" id="IPR049742">
    <property type="entry name" value="35NBP"/>
</dbReference>
<reference evidence="2 3" key="1">
    <citation type="journal article" date="2019" name="ISME J.">
        <title>Evolution in action: habitat transition from sediment to the pelagial leads to genome streamlining in Methylophilaceae.</title>
        <authorList>
            <person name="Salcher M."/>
            <person name="Schaefle D."/>
            <person name="Kaspar M."/>
            <person name="Neuenschwander S.M."/>
            <person name="Ghai R."/>
        </authorList>
    </citation>
    <scope>NUCLEOTIDE SEQUENCE [LARGE SCALE GENOMIC DNA]</scope>
    <source>
        <strain evidence="2 3">MMS-RI-1</strain>
    </source>
</reference>
<dbReference type="SUPFAM" id="SSF89550">
    <property type="entry name" value="PHP domain-like"/>
    <property type="match status" value="1"/>
</dbReference>
<dbReference type="KEGG" id="mrk:FIT61_04755"/>
<name>A0AAE6KPC4_9PROT</name>
<gene>
    <name evidence="2" type="ORF">FIT61_04755</name>
</gene>
<dbReference type="InterPro" id="IPR003141">
    <property type="entry name" value="Pol/His_phosphatase_N"/>
</dbReference>
<protein>
    <submittedName>
        <fullName evidence="2">PHP domain-containing protein</fullName>
    </submittedName>
</protein>
<evidence type="ECO:0000259" key="1">
    <source>
        <dbReference type="SMART" id="SM00481"/>
    </source>
</evidence>
<dbReference type="PANTHER" id="PTHR42924">
    <property type="entry name" value="EXONUCLEASE"/>
    <property type="match status" value="1"/>
</dbReference>
<dbReference type="CDD" id="cd07438">
    <property type="entry name" value="PHP_HisPPase_AMP"/>
    <property type="match status" value="1"/>
</dbReference>
<accession>A0AAE6KPC4</accession>
<organism evidence="2 3">
    <name type="scientific">Candidatus Methylopumilus rimovensis</name>
    <dbReference type="NCBI Taxonomy" id="2588535"/>
    <lineage>
        <taxon>Bacteria</taxon>
        <taxon>Pseudomonadati</taxon>
        <taxon>Pseudomonadota</taxon>
        <taxon>Betaproteobacteria</taxon>
        <taxon>Nitrosomonadales</taxon>
        <taxon>Methylophilaceae</taxon>
        <taxon>Candidatus Methylopumilus</taxon>
    </lineage>
</organism>
<evidence type="ECO:0000313" key="3">
    <source>
        <dbReference type="Proteomes" id="UP000312102"/>
    </source>
</evidence>
<dbReference type="Gene3D" id="3.20.20.140">
    <property type="entry name" value="Metal-dependent hydrolases"/>
    <property type="match status" value="1"/>
</dbReference>
<dbReference type="InterPro" id="IPR004013">
    <property type="entry name" value="PHP_dom"/>
</dbReference>
<proteinExistence type="predicted"/>
<dbReference type="Gene3D" id="1.10.150.650">
    <property type="match status" value="1"/>
</dbReference>
<dbReference type="AlphaFoldDB" id="A0AAE6KPC4"/>
<dbReference type="RefSeq" id="WP_139883563.1">
    <property type="nucleotide sequence ID" value="NZ_CP040986.1"/>
</dbReference>
<dbReference type="Pfam" id="PF02811">
    <property type="entry name" value="PHP"/>
    <property type="match status" value="1"/>
</dbReference>
<dbReference type="NCBIfam" id="NF041577">
    <property type="entry name" value="nside_bi_sphtase"/>
    <property type="match status" value="1"/>
</dbReference>
<dbReference type="PANTHER" id="PTHR42924:SF3">
    <property type="entry name" value="POLYMERASE_HISTIDINOL PHOSPHATASE N-TERMINAL DOMAIN-CONTAINING PROTEIN"/>
    <property type="match status" value="1"/>
</dbReference>
<dbReference type="Proteomes" id="UP000312102">
    <property type="component" value="Chromosome"/>
</dbReference>
<evidence type="ECO:0000313" key="2">
    <source>
        <dbReference type="EMBL" id="QDD13739.1"/>
    </source>
</evidence>
<feature type="domain" description="Polymerase/histidinol phosphatase N-terminal" evidence="1">
    <location>
        <begin position="2"/>
        <end position="67"/>
    </location>
</feature>
<dbReference type="EMBL" id="CP040986">
    <property type="protein sequence ID" value="QDD13739.1"/>
    <property type="molecule type" value="Genomic_DNA"/>
</dbReference>
<dbReference type="GO" id="GO:0004534">
    <property type="term" value="F:5'-3' RNA exonuclease activity"/>
    <property type="evidence" value="ECO:0007669"/>
    <property type="project" value="TreeGrafter"/>
</dbReference>
<keyword evidence="3" id="KW-1185">Reference proteome</keyword>